<dbReference type="PROSITE" id="PS50208">
    <property type="entry name" value="CASPASE_P20"/>
    <property type="match status" value="1"/>
</dbReference>
<dbReference type="GO" id="GO:0072557">
    <property type="term" value="C:IPAF inflammasome complex"/>
    <property type="evidence" value="ECO:0007669"/>
    <property type="project" value="TreeGrafter"/>
</dbReference>
<dbReference type="GO" id="GO:0006508">
    <property type="term" value="P:proteolysis"/>
    <property type="evidence" value="ECO:0007669"/>
    <property type="project" value="InterPro"/>
</dbReference>
<dbReference type="InterPro" id="IPR001309">
    <property type="entry name" value="Pept_C14_p20"/>
</dbReference>
<protein>
    <recommendedName>
        <fullName evidence="3">Caspase family p20 domain-containing protein</fullName>
    </recommendedName>
</protein>
<dbReference type="SUPFAM" id="SSF52129">
    <property type="entry name" value="Caspase-like"/>
    <property type="match status" value="1"/>
</dbReference>
<comment type="similarity">
    <text evidence="1">Belongs to the peptidase C14A family.</text>
</comment>
<feature type="compositionally biased region" description="Polar residues" evidence="2">
    <location>
        <begin position="1"/>
        <end position="11"/>
    </location>
</feature>
<dbReference type="GO" id="GO:0072559">
    <property type="term" value="C:NLRP3 inflammasome complex"/>
    <property type="evidence" value="ECO:0007669"/>
    <property type="project" value="TreeGrafter"/>
</dbReference>
<dbReference type="InterPro" id="IPR015917">
    <property type="entry name" value="Pept_C14A"/>
</dbReference>
<evidence type="ECO:0000256" key="2">
    <source>
        <dbReference type="SAM" id="MobiDB-lite"/>
    </source>
</evidence>
<evidence type="ECO:0000256" key="1">
    <source>
        <dbReference type="ARBA" id="ARBA00010134"/>
    </source>
</evidence>
<keyword evidence="6" id="KW-1185">Reference proteome</keyword>
<name>R7U9S7_CAPTE</name>
<reference evidence="6" key="1">
    <citation type="submission" date="2012-12" db="EMBL/GenBank/DDBJ databases">
        <authorList>
            <person name="Hellsten U."/>
            <person name="Grimwood J."/>
            <person name="Chapman J.A."/>
            <person name="Shapiro H."/>
            <person name="Aerts A."/>
            <person name="Otillar R.P."/>
            <person name="Terry A.Y."/>
            <person name="Boore J.L."/>
            <person name="Simakov O."/>
            <person name="Marletaz F."/>
            <person name="Cho S.-J."/>
            <person name="Edsinger-Gonzales E."/>
            <person name="Havlak P."/>
            <person name="Kuo D.-H."/>
            <person name="Larsson T."/>
            <person name="Lv J."/>
            <person name="Arendt D."/>
            <person name="Savage R."/>
            <person name="Osoegawa K."/>
            <person name="de Jong P."/>
            <person name="Lindberg D.R."/>
            <person name="Seaver E.C."/>
            <person name="Weisblat D.A."/>
            <person name="Putnam N.H."/>
            <person name="Grigoriev I.V."/>
            <person name="Rokhsar D.S."/>
        </authorList>
    </citation>
    <scope>NUCLEOTIDE SEQUENCE</scope>
    <source>
        <strain evidence="6">I ESC-2004</strain>
    </source>
</reference>
<dbReference type="PANTHER" id="PTHR47901:SF3">
    <property type="entry name" value="CASPASE-1"/>
    <property type="match status" value="1"/>
</dbReference>
<evidence type="ECO:0000313" key="6">
    <source>
        <dbReference type="Proteomes" id="UP000014760"/>
    </source>
</evidence>
<dbReference type="EMBL" id="KB303456">
    <property type="protein sequence ID" value="ELU03115.1"/>
    <property type="molecule type" value="Genomic_DNA"/>
</dbReference>
<dbReference type="InterPro" id="IPR029030">
    <property type="entry name" value="Caspase-like_dom_sf"/>
</dbReference>
<evidence type="ECO:0000259" key="3">
    <source>
        <dbReference type="PROSITE" id="PS50208"/>
    </source>
</evidence>
<dbReference type="Pfam" id="PF00656">
    <property type="entry name" value="Peptidase_C14"/>
    <property type="match status" value="1"/>
</dbReference>
<dbReference type="EnsemblMetazoa" id="CapteT198299">
    <property type="protein sequence ID" value="CapteP198299"/>
    <property type="gene ID" value="CapteG198299"/>
</dbReference>
<dbReference type="InterPro" id="IPR011600">
    <property type="entry name" value="Pept_C14_caspase"/>
</dbReference>
<dbReference type="Gene3D" id="3.40.50.1460">
    <property type="match status" value="1"/>
</dbReference>
<organism evidence="4">
    <name type="scientific">Capitella teleta</name>
    <name type="common">Polychaete worm</name>
    <dbReference type="NCBI Taxonomy" id="283909"/>
    <lineage>
        <taxon>Eukaryota</taxon>
        <taxon>Metazoa</taxon>
        <taxon>Spiralia</taxon>
        <taxon>Lophotrochozoa</taxon>
        <taxon>Annelida</taxon>
        <taxon>Polychaeta</taxon>
        <taxon>Sedentaria</taxon>
        <taxon>Scolecida</taxon>
        <taxon>Capitellidae</taxon>
        <taxon>Capitella</taxon>
    </lineage>
</organism>
<evidence type="ECO:0000313" key="4">
    <source>
        <dbReference type="EMBL" id="ELU03115.1"/>
    </source>
</evidence>
<dbReference type="EMBL" id="AMQN01001509">
    <property type="status" value="NOT_ANNOTATED_CDS"/>
    <property type="molecule type" value="Genomic_DNA"/>
</dbReference>
<sequence length="368" mass="41257">MEPVWSISSGHQGMPKEKSKKRRPASPPVRPPRAAALLTNVIPDELVDDQCDKIWACIKDRLPAAMTKKKSQASVYQRQSTQKIDESWKTDSRSKTKKMLCLMIVNYTFDTKGSRLTPSYRSGALNQAMELKSTLEDNCSCQVVLKENLKVGKMQTAIDDLVRGQLVLDNGTKANLADFDNVWLVLSSHGDWETFPNNDKPTHQADVIWGTDDTVPIHLLTKQLQKTGKPCAIVSQACRGDQFAAVGVMEFDKHGNAVSYEEAKPTFCGSDRQRAESNLQEYNSYLDNQIMLCSSLPGDISFRSPLLNALMRVLNEEDLCTADVQTLFAKACSKVQEYFTSRSNQSVLNNRKVSAIYNDKLLSKMYLK</sequence>
<dbReference type="InterPro" id="IPR002398">
    <property type="entry name" value="Pept_C14"/>
</dbReference>
<dbReference type="AlphaFoldDB" id="R7U9S7"/>
<evidence type="ECO:0000313" key="5">
    <source>
        <dbReference type="EnsemblMetazoa" id="CapteP198299"/>
    </source>
</evidence>
<gene>
    <name evidence="4" type="ORF">CAPTEDRAFT_198299</name>
</gene>
<dbReference type="GO" id="GO:0004197">
    <property type="term" value="F:cysteine-type endopeptidase activity"/>
    <property type="evidence" value="ECO:0007669"/>
    <property type="project" value="InterPro"/>
</dbReference>
<dbReference type="HOGENOM" id="CLU_064159_0_0_1"/>
<proteinExistence type="inferred from homology"/>
<dbReference type="Proteomes" id="UP000014760">
    <property type="component" value="Unassembled WGS sequence"/>
</dbReference>
<dbReference type="SMART" id="SM00115">
    <property type="entry name" value="CASc"/>
    <property type="match status" value="1"/>
</dbReference>
<reference evidence="4 6" key="2">
    <citation type="journal article" date="2013" name="Nature">
        <title>Insights into bilaterian evolution from three spiralian genomes.</title>
        <authorList>
            <person name="Simakov O."/>
            <person name="Marletaz F."/>
            <person name="Cho S.J."/>
            <person name="Edsinger-Gonzales E."/>
            <person name="Havlak P."/>
            <person name="Hellsten U."/>
            <person name="Kuo D.H."/>
            <person name="Larsson T."/>
            <person name="Lv J."/>
            <person name="Arendt D."/>
            <person name="Savage R."/>
            <person name="Osoegawa K."/>
            <person name="de Jong P."/>
            <person name="Grimwood J."/>
            <person name="Chapman J.A."/>
            <person name="Shapiro H."/>
            <person name="Aerts A."/>
            <person name="Otillar R.P."/>
            <person name="Terry A.Y."/>
            <person name="Boore J.L."/>
            <person name="Grigoriev I.V."/>
            <person name="Lindberg D.R."/>
            <person name="Seaver E.C."/>
            <person name="Weisblat D.A."/>
            <person name="Putnam N.H."/>
            <person name="Rokhsar D.S."/>
        </authorList>
    </citation>
    <scope>NUCLEOTIDE SEQUENCE</scope>
    <source>
        <strain evidence="4 6">I ESC-2004</strain>
    </source>
</reference>
<feature type="domain" description="Caspase family p20" evidence="3">
    <location>
        <begin position="97"/>
        <end position="242"/>
    </location>
</feature>
<dbReference type="PANTHER" id="PTHR47901">
    <property type="entry name" value="CASPASE RECRUITMENT DOMAIN-CONTAINING PROTEIN 18"/>
    <property type="match status" value="1"/>
</dbReference>
<dbReference type="GO" id="GO:0097169">
    <property type="term" value="C:AIM2 inflammasome complex"/>
    <property type="evidence" value="ECO:0007669"/>
    <property type="project" value="TreeGrafter"/>
</dbReference>
<reference evidence="5" key="3">
    <citation type="submission" date="2015-06" db="UniProtKB">
        <authorList>
            <consortium name="EnsemblMetazoa"/>
        </authorList>
    </citation>
    <scope>IDENTIFICATION</scope>
</reference>
<dbReference type="Gene3D" id="3.30.70.1470">
    <property type="entry name" value="Caspase-like"/>
    <property type="match status" value="1"/>
</dbReference>
<accession>R7U9S7</accession>
<feature type="region of interest" description="Disordered" evidence="2">
    <location>
        <begin position="1"/>
        <end position="32"/>
    </location>
</feature>